<dbReference type="PIRSF" id="PIRSF028729">
    <property type="entry name" value="E3_ubiquit_lig_SCF_Skp"/>
    <property type="match status" value="1"/>
</dbReference>
<comment type="similarity">
    <text evidence="2 4">Belongs to the SKP1 family.</text>
</comment>
<dbReference type="InterPro" id="IPR036296">
    <property type="entry name" value="SKP1-like_dim_sf"/>
</dbReference>
<dbReference type="InterPro" id="IPR011333">
    <property type="entry name" value="SKP1/BTB/POZ_sf"/>
</dbReference>
<evidence type="ECO:0000256" key="1">
    <source>
        <dbReference type="ARBA" id="ARBA00004906"/>
    </source>
</evidence>
<evidence type="ECO:0000256" key="4">
    <source>
        <dbReference type="PIRNR" id="PIRNR028729"/>
    </source>
</evidence>
<dbReference type="GO" id="GO:0006511">
    <property type="term" value="P:ubiquitin-dependent protein catabolic process"/>
    <property type="evidence" value="ECO:0007669"/>
    <property type="project" value="InterPro"/>
</dbReference>
<protein>
    <recommendedName>
        <fullName evidence="4">SKP1-like protein</fullName>
    </recommendedName>
</protein>
<keyword evidence="7" id="KW-1185">Reference proteome</keyword>
<comment type="pathway">
    <text evidence="1 4">Protein modification; protein ubiquitination.</text>
</comment>
<comment type="caution">
    <text evidence="6">The sequence shown here is derived from an EMBL/GenBank/DDBJ whole genome shotgun (WGS) entry which is preliminary data.</text>
</comment>
<organism evidence="6 7">
    <name type="scientific">Rhynchospora breviuscula</name>
    <dbReference type="NCBI Taxonomy" id="2022672"/>
    <lineage>
        <taxon>Eukaryota</taxon>
        <taxon>Viridiplantae</taxon>
        <taxon>Streptophyta</taxon>
        <taxon>Embryophyta</taxon>
        <taxon>Tracheophyta</taxon>
        <taxon>Spermatophyta</taxon>
        <taxon>Magnoliopsida</taxon>
        <taxon>Liliopsida</taxon>
        <taxon>Poales</taxon>
        <taxon>Cyperaceae</taxon>
        <taxon>Cyperoideae</taxon>
        <taxon>Rhynchosporeae</taxon>
        <taxon>Rhynchospora</taxon>
    </lineage>
</organism>
<name>A0A9Q0CN22_9POAL</name>
<dbReference type="Proteomes" id="UP001151287">
    <property type="component" value="Unassembled WGS sequence"/>
</dbReference>
<evidence type="ECO:0000256" key="3">
    <source>
        <dbReference type="ARBA" id="ARBA00022786"/>
    </source>
</evidence>
<dbReference type="GO" id="GO:0016567">
    <property type="term" value="P:protein ubiquitination"/>
    <property type="evidence" value="ECO:0007669"/>
    <property type="project" value="UniProtKB-UniRule"/>
</dbReference>
<evidence type="ECO:0000313" key="7">
    <source>
        <dbReference type="Proteomes" id="UP001151287"/>
    </source>
</evidence>
<keyword evidence="3 4" id="KW-0833">Ubl conjugation pathway</keyword>
<feature type="domain" description="SKP1 component POZ" evidence="5">
    <location>
        <begin position="8"/>
        <end position="69"/>
    </location>
</feature>
<dbReference type="SMART" id="SM00512">
    <property type="entry name" value="Skp1"/>
    <property type="match status" value="1"/>
</dbReference>
<evidence type="ECO:0000256" key="2">
    <source>
        <dbReference type="ARBA" id="ARBA00009993"/>
    </source>
</evidence>
<proteinExistence type="inferred from homology"/>
<dbReference type="Gene3D" id="3.30.710.10">
    <property type="entry name" value="Potassium Channel Kv1.1, Chain A"/>
    <property type="match status" value="1"/>
</dbReference>
<dbReference type="OrthoDB" id="2342932at2759"/>
<comment type="function">
    <text evidence="4">Involved in ubiquitination and subsequent proteasomal degradation of target proteins. Together with CUL1, RBX1 and a F-box protein, it forms a SCF E3 ubiquitin ligase complex. The functional specificity of this complex depends on the type of F-box protein. In the SCF complex, it serves as an adapter that links the F-box protein to CUL1.</text>
</comment>
<dbReference type="EMBL" id="JAMQYH010000002">
    <property type="protein sequence ID" value="KAJ1696682.1"/>
    <property type="molecule type" value="Genomic_DNA"/>
</dbReference>
<dbReference type="InterPro" id="IPR016897">
    <property type="entry name" value="SKP1"/>
</dbReference>
<evidence type="ECO:0000259" key="5">
    <source>
        <dbReference type="Pfam" id="PF03931"/>
    </source>
</evidence>
<reference evidence="6" key="1">
    <citation type="journal article" date="2022" name="Cell">
        <title>Repeat-based holocentromeres influence genome architecture and karyotype evolution.</title>
        <authorList>
            <person name="Hofstatter P.G."/>
            <person name="Thangavel G."/>
            <person name="Lux T."/>
            <person name="Neumann P."/>
            <person name="Vondrak T."/>
            <person name="Novak P."/>
            <person name="Zhang M."/>
            <person name="Costa L."/>
            <person name="Castellani M."/>
            <person name="Scott A."/>
            <person name="Toegelov H."/>
            <person name="Fuchs J."/>
            <person name="Mata-Sucre Y."/>
            <person name="Dias Y."/>
            <person name="Vanzela A.L.L."/>
            <person name="Huettel B."/>
            <person name="Almeida C.C.S."/>
            <person name="Simkova H."/>
            <person name="Souza G."/>
            <person name="Pedrosa-Harand A."/>
            <person name="Macas J."/>
            <person name="Mayer K.F.X."/>
            <person name="Houben A."/>
            <person name="Marques A."/>
        </authorList>
    </citation>
    <scope>NUCLEOTIDE SEQUENCE</scope>
    <source>
        <strain evidence="6">RhyBre1mFocal</strain>
    </source>
</reference>
<dbReference type="GO" id="GO:0009867">
    <property type="term" value="P:jasmonic acid mediated signaling pathway"/>
    <property type="evidence" value="ECO:0007669"/>
    <property type="project" value="UniProtKB-ARBA"/>
</dbReference>
<accession>A0A9Q0CN22</accession>
<dbReference type="InterPro" id="IPR001232">
    <property type="entry name" value="SKP1-like"/>
</dbReference>
<dbReference type="SUPFAM" id="SSF54695">
    <property type="entry name" value="POZ domain"/>
    <property type="match status" value="1"/>
</dbReference>
<comment type="subunit">
    <text evidence="4">Part of a SCF (SKP1-cullin-F-box) protein ligase complex.</text>
</comment>
<dbReference type="PANTHER" id="PTHR11165">
    <property type="entry name" value="SKP1"/>
    <property type="match status" value="1"/>
</dbReference>
<dbReference type="SUPFAM" id="SSF81382">
    <property type="entry name" value="Skp1 dimerisation domain-like"/>
    <property type="match status" value="1"/>
</dbReference>
<dbReference type="InterPro" id="IPR016073">
    <property type="entry name" value="Skp1_comp_POZ"/>
</dbReference>
<dbReference type="AlphaFoldDB" id="A0A9Q0CN22"/>
<gene>
    <name evidence="6" type="ORF">LUZ63_005194</name>
</gene>
<dbReference type="Pfam" id="PF03931">
    <property type="entry name" value="Skp1_POZ"/>
    <property type="match status" value="1"/>
</dbReference>
<evidence type="ECO:0000313" key="6">
    <source>
        <dbReference type="EMBL" id="KAJ1696682.1"/>
    </source>
</evidence>
<sequence>MGNNTSRKTITLKCSNREEFEVPEAVAKVSPTIRQIIKDHDCAEGIILLPDNITATTLAKVIEYCAKHASATDASKTEAETETTSKVLSGEDLENWDRQFIDMDPMMLFNLGLAAKYLQIEELADMTIKKIADII</sequence>